<proteinExistence type="predicted"/>
<evidence type="ECO:0000313" key="2">
    <source>
        <dbReference type="Proteomes" id="UP000607653"/>
    </source>
</evidence>
<protein>
    <submittedName>
        <fullName evidence="1">Uncharacterized protein</fullName>
    </submittedName>
</protein>
<evidence type="ECO:0000313" key="1">
    <source>
        <dbReference type="EMBL" id="DAD25811.1"/>
    </source>
</evidence>
<organism evidence="1 2">
    <name type="scientific">Nelumbo nucifera</name>
    <name type="common">Sacred lotus</name>
    <dbReference type="NCBI Taxonomy" id="4432"/>
    <lineage>
        <taxon>Eukaryota</taxon>
        <taxon>Viridiplantae</taxon>
        <taxon>Streptophyta</taxon>
        <taxon>Embryophyta</taxon>
        <taxon>Tracheophyta</taxon>
        <taxon>Spermatophyta</taxon>
        <taxon>Magnoliopsida</taxon>
        <taxon>Proteales</taxon>
        <taxon>Nelumbonaceae</taxon>
        <taxon>Nelumbo</taxon>
    </lineage>
</organism>
<reference evidence="1 2" key="1">
    <citation type="journal article" date="2020" name="Mol. Biol. Evol.">
        <title>Distinct Expression and Methylation Patterns for Genes with Different Fates following a Single Whole-Genome Duplication in Flowering Plants.</title>
        <authorList>
            <person name="Shi T."/>
            <person name="Rahmani R.S."/>
            <person name="Gugger P.F."/>
            <person name="Wang M."/>
            <person name="Li H."/>
            <person name="Zhang Y."/>
            <person name="Li Z."/>
            <person name="Wang Q."/>
            <person name="Van de Peer Y."/>
            <person name="Marchal K."/>
            <person name="Chen J."/>
        </authorList>
    </citation>
    <scope>NUCLEOTIDE SEQUENCE [LARGE SCALE GENOMIC DNA]</scope>
    <source>
        <tissue evidence="1">Leaf</tissue>
    </source>
</reference>
<keyword evidence="2" id="KW-1185">Reference proteome</keyword>
<dbReference type="AlphaFoldDB" id="A0A822Y2M9"/>
<dbReference type="EMBL" id="DUZY01000002">
    <property type="protein sequence ID" value="DAD25811.1"/>
    <property type="molecule type" value="Genomic_DNA"/>
</dbReference>
<sequence length="31" mass="3303">MYKQTVRPNNGGICPIKSKKVAGHVLVAPPV</sequence>
<comment type="caution">
    <text evidence="1">The sequence shown here is derived from an EMBL/GenBank/DDBJ whole genome shotgun (WGS) entry which is preliminary data.</text>
</comment>
<accession>A0A822Y2M9</accession>
<name>A0A822Y2M9_NELNU</name>
<dbReference type="Proteomes" id="UP000607653">
    <property type="component" value="Unassembled WGS sequence"/>
</dbReference>
<gene>
    <name evidence="1" type="ORF">HUJ06_027279</name>
</gene>